<comment type="caution">
    <text evidence="1">The sequence shown here is derived from an EMBL/GenBank/DDBJ whole genome shotgun (WGS) entry which is preliminary data.</text>
</comment>
<sequence>MKQAVPVLRFYPLHLGTILKNTMDAQVNVNAGLIDDIDHRIHKIL</sequence>
<name>A0A917EIX5_9RHOB</name>
<organism evidence="1 2">
    <name type="scientific">Actibacterium pelagium</name>
    <dbReference type="NCBI Taxonomy" id="2029103"/>
    <lineage>
        <taxon>Bacteria</taxon>
        <taxon>Pseudomonadati</taxon>
        <taxon>Pseudomonadota</taxon>
        <taxon>Alphaproteobacteria</taxon>
        <taxon>Rhodobacterales</taxon>
        <taxon>Roseobacteraceae</taxon>
        <taxon>Actibacterium</taxon>
    </lineage>
</organism>
<dbReference type="EMBL" id="BMKN01000001">
    <property type="protein sequence ID" value="GGE46735.1"/>
    <property type="molecule type" value="Genomic_DNA"/>
</dbReference>
<reference evidence="1" key="2">
    <citation type="submission" date="2020-09" db="EMBL/GenBank/DDBJ databases">
        <authorList>
            <person name="Sun Q."/>
            <person name="Zhou Y."/>
        </authorList>
    </citation>
    <scope>NUCLEOTIDE SEQUENCE</scope>
    <source>
        <strain evidence="1">CGMCC 1.16012</strain>
    </source>
</reference>
<evidence type="ECO:0000313" key="1">
    <source>
        <dbReference type="EMBL" id="GGE46735.1"/>
    </source>
</evidence>
<dbReference type="Proteomes" id="UP000606730">
    <property type="component" value="Unassembled WGS sequence"/>
</dbReference>
<dbReference type="AlphaFoldDB" id="A0A917EIX5"/>
<evidence type="ECO:0000313" key="2">
    <source>
        <dbReference type="Proteomes" id="UP000606730"/>
    </source>
</evidence>
<accession>A0A917EIX5</accession>
<keyword evidence="2" id="KW-1185">Reference proteome</keyword>
<reference evidence="1" key="1">
    <citation type="journal article" date="2014" name="Int. J. Syst. Evol. Microbiol.">
        <title>Complete genome sequence of Corynebacterium casei LMG S-19264T (=DSM 44701T), isolated from a smear-ripened cheese.</title>
        <authorList>
            <consortium name="US DOE Joint Genome Institute (JGI-PGF)"/>
            <person name="Walter F."/>
            <person name="Albersmeier A."/>
            <person name="Kalinowski J."/>
            <person name="Ruckert C."/>
        </authorList>
    </citation>
    <scope>NUCLEOTIDE SEQUENCE</scope>
    <source>
        <strain evidence="1">CGMCC 1.16012</strain>
    </source>
</reference>
<gene>
    <name evidence="1" type="ORF">GCM10011517_13100</name>
</gene>
<protein>
    <submittedName>
        <fullName evidence="1">Uncharacterized protein</fullName>
    </submittedName>
</protein>
<proteinExistence type="predicted"/>